<feature type="chain" id="PRO_5029721920" evidence="2">
    <location>
        <begin position="24"/>
        <end position="165"/>
    </location>
</feature>
<protein>
    <submittedName>
        <fullName evidence="4">Conserved secreted protein</fullName>
    </submittedName>
</protein>
<evidence type="ECO:0000256" key="1">
    <source>
        <dbReference type="SAM" id="MobiDB-lite"/>
    </source>
</evidence>
<dbReference type="AlphaFoldDB" id="A0A7I4XRN6"/>
<dbReference type="OrthoDB" id="10529649at2759"/>
<evidence type="ECO:0000313" key="3">
    <source>
        <dbReference type="Proteomes" id="UP000025227"/>
    </source>
</evidence>
<proteinExistence type="predicted"/>
<keyword evidence="2" id="KW-0732">Signal</keyword>
<accession>A0A7I4XRN6</accession>
<feature type="signal peptide" evidence="2">
    <location>
        <begin position="1"/>
        <end position="23"/>
    </location>
</feature>
<organism evidence="3 4">
    <name type="scientific">Haemonchus contortus</name>
    <name type="common">Barber pole worm</name>
    <dbReference type="NCBI Taxonomy" id="6289"/>
    <lineage>
        <taxon>Eukaryota</taxon>
        <taxon>Metazoa</taxon>
        <taxon>Ecdysozoa</taxon>
        <taxon>Nematoda</taxon>
        <taxon>Chromadorea</taxon>
        <taxon>Rhabditida</taxon>
        <taxon>Rhabditina</taxon>
        <taxon>Rhabditomorpha</taxon>
        <taxon>Strongyloidea</taxon>
        <taxon>Trichostrongylidae</taxon>
        <taxon>Haemonchus</taxon>
    </lineage>
</organism>
<evidence type="ECO:0000313" key="4">
    <source>
        <dbReference type="WBParaSite" id="HCON_00001960-00002"/>
    </source>
</evidence>
<dbReference type="Proteomes" id="UP000025227">
    <property type="component" value="Unplaced"/>
</dbReference>
<feature type="compositionally biased region" description="Polar residues" evidence="1">
    <location>
        <begin position="155"/>
        <end position="165"/>
    </location>
</feature>
<reference evidence="4" key="1">
    <citation type="submission" date="2020-12" db="UniProtKB">
        <authorList>
            <consortium name="WormBaseParasite"/>
        </authorList>
    </citation>
    <scope>IDENTIFICATION</scope>
    <source>
        <strain evidence="4">MHco3</strain>
    </source>
</reference>
<name>A0A7I4XRN6_HAECO</name>
<dbReference type="WBParaSite" id="HCON_00001960-00002">
    <property type="protein sequence ID" value="HCON_00001960-00002"/>
    <property type="gene ID" value="HCON_00001960"/>
</dbReference>
<sequence length="165" mass="18724">MARAVSVVTILPIVFRLLHYGSGIGQLRNCPYLEQISPNPELNRHVICSSIHVRFNETGCLMSDYFKAGSTSEVREDSCGEVEFKYHDKFNDLRSQCYCVIDQQEPTRYETLHCLFKAMDAIDDKLDTKNFPFLAGHQTNQPFRAPTSARYGQWPTRNGAASSVP</sequence>
<evidence type="ECO:0000256" key="2">
    <source>
        <dbReference type="SAM" id="SignalP"/>
    </source>
</evidence>
<feature type="region of interest" description="Disordered" evidence="1">
    <location>
        <begin position="145"/>
        <end position="165"/>
    </location>
</feature>
<keyword evidence="3" id="KW-1185">Reference proteome</keyword>